<organism evidence="1">
    <name type="scientific">Arundo donax</name>
    <name type="common">Giant reed</name>
    <name type="synonym">Donax arundinaceus</name>
    <dbReference type="NCBI Taxonomy" id="35708"/>
    <lineage>
        <taxon>Eukaryota</taxon>
        <taxon>Viridiplantae</taxon>
        <taxon>Streptophyta</taxon>
        <taxon>Embryophyta</taxon>
        <taxon>Tracheophyta</taxon>
        <taxon>Spermatophyta</taxon>
        <taxon>Magnoliopsida</taxon>
        <taxon>Liliopsida</taxon>
        <taxon>Poales</taxon>
        <taxon>Poaceae</taxon>
        <taxon>PACMAD clade</taxon>
        <taxon>Arundinoideae</taxon>
        <taxon>Arundineae</taxon>
        <taxon>Arundo</taxon>
    </lineage>
</organism>
<evidence type="ECO:0000313" key="1">
    <source>
        <dbReference type="EMBL" id="JAD70078.1"/>
    </source>
</evidence>
<reference evidence="1" key="1">
    <citation type="submission" date="2014-09" db="EMBL/GenBank/DDBJ databases">
        <authorList>
            <person name="Magalhaes I.L.F."/>
            <person name="Oliveira U."/>
            <person name="Santos F.R."/>
            <person name="Vidigal T.H.D.A."/>
            <person name="Brescovit A.D."/>
            <person name="Santos A.J."/>
        </authorList>
    </citation>
    <scope>NUCLEOTIDE SEQUENCE</scope>
    <source>
        <tissue evidence="1">Shoot tissue taken approximately 20 cm above the soil surface</tissue>
    </source>
</reference>
<accession>A0A0A9C6J6</accession>
<dbReference type="EMBL" id="GBRH01227817">
    <property type="protein sequence ID" value="JAD70078.1"/>
    <property type="molecule type" value="Transcribed_RNA"/>
</dbReference>
<dbReference type="AlphaFoldDB" id="A0A0A9C6J6"/>
<name>A0A0A9C6J6_ARUDO</name>
<protein>
    <submittedName>
        <fullName evidence="1">Uncharacterized protein</fullName>
    </submittedName>
</protein>
<sequence length="22" mass="2531">MIIPNVEGAISFLITNLEWRTI</sequence>
<proteinExistence type="predicted"/>
<reference evidence="1" key="2">
    <citation type="journal article" date="2015" name="Data Brief">
        <title>Shoot transcriptome of the giant reed, Arundo donax.</title>
        <authorList>
            <person name="Barrero R.A."/>
            <person name="Guerrero F.D."/>
            <person name="Moolhuijzen P."/>
            <person name="Goolsby J.A."/>
            <person name="Tidwell J."/>
            <person name="Bellgard S.E."/>
            <person name="Bellgard M.I."/>
        </authorList>
    </citation>
    <scope>NUCLEOTIDE SEQUENCE</scope>
    <source>
        <tissue evidence="1">Shoot tissue taken approximately 20 cm above the soil surface</tissue>
    </source>
</reference>